<gene>
    <name evidence="2" type="ORF">NA56DRAFT_436304</name>
</gene>
<evidence type="ECO:0000256" key="1">
    <source>
        <dbReference type="SAM" id="SignalP"/>
    </source>
</evidence>
<name>A0A2J6QGT1_9HELO</name>
<reference evidence="2 3" key="1">
    <citation type="submission" date="2016-05" db="EMBL/GenBank/DDBJ databases">
        <title>A degradative enzymes factory behind the ericoid mycorrhizal symbiosis.</title>
        <authorList>
            <consortium name="DOE Joint Genome Institute"/>
            <person name="Martino E."/>
            <person name="Morin E."/>
            <person name="Grelet G."/>
            <person name="Kuo A."/>
            <person name="Kohler A."/>
            <person name="Daghino S."/>
            <person name="Barry K."/>
            <person name="Choi C."/>
            <person name="Cichocki N."/>
            <person name="Clum A."/>
            <person name="Copeland A."/>
            <person name="Hainaut M."/>
            <person name="Haridas S."/>
            <person name="Labutti K."/>
            <person name="Lindquist E."/>
            <person name="Lipzen A."/>
            <person name="Khouja H.-R."/>
            <person name="Murat C."/>
            <person name="Ohm R."/>
            <person name="Olson A."/>
            <person name="Spatafora J."/>
            <person name="Veneault-Fourrey C."/>
            <person name="Henrissat B."/>
            <person name="Grigoriev I."/>
            <person name="Martin F."/>
            <person name="Perotto S."/>
        </authorList>
    </citation>
    <scope>NUCLEOTIDE SEQUENCE [LARGE SCALE GENOMIC DNA]</scope>
    <source>
        <strain evidence="2 3">UAMH 7357</strain>
    </source>
</reference>
<accession>A0A2J6QGT1</accession>
<evidence type="ECO:0000313" key="3">
    <source>
        <dbReference type="Proteomes" id="UP000235672"/>
    </source>
</evidence>
<keyword evidence="3" id="KW-1185">Reference proteome</keyword>
<protein>
    <submittedName>
        <fullName evidence="2">Uncharacterized protein</fullName>
    </submittedName>
</protein>
<dbReference type="STRING" id="1745343.A0A2J6QGT1"/>
<dbReference type="AlphaFoldDB" id="A0A2J6QGT1"/>
<feature type="chain" id="PRO_5014357367" evidence="1">
    <location>
        <begin position="21"/>
        <end position="172"/>
    </location>
</feature>
<sequence length="172" mass="18754">MHFKISLIGAFAALVAVSQAAYHVPADTADGHYRVQLDEHGNAVGAPLKISNSTSKRSVEISTRATFPNPTVGCSGYGINLNDFSVTWSWLDGWCDSGNWVAPGSVEYWVYQTSMAYICNYASGWNPCNSDEYATSNELENDDCGISEAAWVYIGDWGKSYGRDNVGAHICF</sequence>
<dbReference type="OrthoDB" id="3450618at2759"/>
<feature type="signal peptide" evidence="1">
    <location>
        <begin position="1"/>
        <end position="20"/>
    </location>
</feature>
<dbReference type="EMBL" id="KZ613470">
    <property type="protein sequence ID" value="PMD25476.1"/>
    <property type="molecule type" value="Genomic_DNA"/>
</dbReference>
<organism evidence="2 3">
    <name type="scientific">Hyaloscypha hepaticicola</name>
    <dbReference type="NCBI Taxonomy" id="2082293"/>
    <lineage>
        <taxon>Eukaryota</taxon>
        <taxon>Fungi</taxon>
        <taxon>Dikarya</taxon>
        <taxon>Ascomycota</taxon>
        <taxon>Pezizomycotina</taxon>
        <taxon>Leotiomycetes</taxon>
        <taxon>Helotiales</taxon>
        <taxon>Hyaloscyphaceae</taxon>
        <taxon>Hyaloscypha</taxon>
    </lineage>
</organism>
<proteinExistence type="predicted"/>
<evidence type="ECO:0000313" key="2">
    <source>
        <dbReference type="EMBL" id="PMD25476.1"/>
    </source>
</evidence>
<keyword evidence="1" id="KW-0732">Signal</keyword>
<dbReference type="Proteomes" id="UP000235672">
    <property type="component" value="Unassembled WGS sequence"/>
</dbReference>